<keyword evidence="4 8" id="KW-0694">RNA-binding</keyword>
<comment type="similarity">
    <text evidence="2 8">Belongs to the bacterial ribosomal protein bS20 family.</text>
</comment>
<dbReference type="Pfam" id="PF01649">
    <property type="entry name" value="Ribosomal_S20p"/>
    <property type="match status" value="1"/>
</dbReference>
<sequence length="90" mass="10056">MANHKSAIKRHKQSQARRMRNRINKSKMSTVIRRVEEALVAGVEDAAQEALKIAIPVIQKTAGKGTIHKKTASRKISRLTGRVNRMMPIG</sequence>
<name>A0A444J8P9_9BACT</name>
<dbReference type="InterPro" id="IPR002583">
    <property type="entry name" value="Ribosomal_bS20"/>
</dbReference>
<dbReference type="GO" id="GO:0003735">
    <property type="term" value="F:structural constituent of ribosome"/>
    <property type="evidence" value="ECO:0007669"/>
    <property type="project" value="InterPro"/>
</dbReference>
<keyword evidence="5 8" id="KW-0689">Ribosomal protein</keyword>
<keyword evidence="6 8" id="KW-0687">Ribonucleoprotein</keyword>
<dbReference type="FunFam" id="1.20.58.110:FF:000001">
    <property type="entry name" value="30S ribosomal protein S20"/>
    <property type="match status" value="1"/>
</dbReference>
<dbReference type="Proteomes" id="UP000288086">
    <property type="component" value="Unassembled WGS sequence"/>
</dbReference>
<dbReference type="PANTHER" id="PTHR33398">
    <property type="entry name" value="30S RIBOSOMAL PROTEIN S20"/>
    <property type="match status" value="1"/>
</dbReference>
<keyword evidence="11" id="KW-1185">Reference proteome</keyword>
<dbReference type="GO" id="GO:0006412">
    <property type="term" value="P:translation"/>
    <property type="evidence" value="ECO:0007669"/>
    <property type="project" value="UniProtKB-UniRule"/>
</dbReference>
<evidence type="ECO:0000313" key="10">
    <source>
        <dbReference type="EMBL" id="RWX49465.1"/>
    </source>
</evidence>
<feature type="region of interest" description="Disordered" evidence="9">
    <location>
        <begin position="1"/>
        <end position="27"/>
    </location>
</feature>
<dbReference type="NCBIfam" id="TIGR00029">
    <property type="entry name" value="S20"/>
    <property type="match status" value="1"/>
</dbReference>
<dbReference type="AlphaFoldDB" id="A0A444J8P9"/>
<gene>
    <name evidence="8" type="primary">rpsT</name>
    <name evidence="10" type="ORF">VT98_10473</name>
</gene>
<dbReference type="GO" id="GO:0070181">
    <property type="term" value="F:small ribosomal subunit rRNA binding"/>
    <property type="evidence" value="ECO:0007669"/>
    <property type="project" value="TreeGrafter"/>
</dbReference>
<evidence type="ECO:0000313" key="11">
    <source>
        <dbReference type="Proteomes" id="UP000288086"/>
    </source>
</evidence>
<dbReference type="Gene3D" id="1.20.58.110">
    <property type="entry name" value="Ribosomal protein S20"/>
    <property type="match status" value="1"/>
</dbReference>
<evidence type="ECO:0000256" key="7">
    <source>
        <dbReference type="ARBA" id="ARBA00035136"/>
    </source>
</evidence>
<feature type="compositionally biased region" description="Basic residues" evidence="9">
    <location>
        <begin position="1"/>
        <end position="25"/>
    </location>
</feature>
<dbReference type="GO" id="GO:0015935">
    <property type="term" value="C:small ribosomal subunit"/>
    <property type="evidence" value="ECO:0007669"/>
    <property type="project" value="TreeGrafter"/>
</dbReference>
<dbReference type="PANTHER" id="PTHR33398:SF1">
    <property type="entry name" value="SMALL RIBOSOMAL SUBUNIT PROTEIN BS20C"/>
    <property type="match status" value="1"/>
</dbReference>
<evidence type="ECO:0000256" key="5">
    <source>
        <dbReference type="ARBA" id="ARBA00022980"/>
    </source>
</evidence>
<evidence type="ECO:0000256" key="3">
    <source>
        <dbReference type="ARBA" id="ARBA00022730"/>
    </source>
</evidence>
<evidence type="ECO:0000256" key="4">
    <source>
        <dbReference type="ARBA" id="ARBA00022884"/>
    </source>
</evidence>
<protein>
    <recommendedName>
        <fullName evidence="7 8">Small ribosomal subunit protein bS20</fullName>
    </recommendedName>
</protein>
<dbReference type="GO" id="GO:0005829">
    <property type="term" value="C:cytosol"/>
    <property type="evidence" value="ECO:0007669"/>
    <property type="project" value="TreeGrafter"/>
</dbReference>
<evidence type="ECO:0000256" key="2">
    <source>
        <dbReference type="ARBA" id="ARBA00007634"/>
    </source>
</evidence>
<evidence type="ECO:0000256" key="9">
    <source>
        <dbReference type="SAM" id="MobiDB-lite"/>
    </source>
</evidence>
<dbReference type="HAMAP" id="MF_00500">
    <property type="entry name" value="Ribosomal_bS20"/>
    <property type="match status" value="1"/>
</dbReference>
<dbReference type="InterPro" id="IPR036510">
    <property type="entry name" value="Ribosomal_bS20_sf"/>
</dbReference>
<accession>A0A444J8P9</accession>
<organism evidence="10 11">
    <name type="scientific">Candidatus Electrothrix communis</name>
    <dbReference type="NCBI Taxonomy" id="1859133"/>
    <lineage>
        <taxon>Bacteria</taxon>
        <taxon>Pseudomonadati</taxon>
        <taxon>Thermodesulfobacteriota</taxon>
        <taxon>Desulfobulbia</taxon>
        <taxon>Desulfobulbales</taxon>
        <taxon>Desulfobulbaceae</taxon>
        <taxon>Candidatus Electrothrix</taxon>
    </lineage>
</organism>
<reference evidence="10 11" key="1">
    <citation type="submission" date="2017-01" db="EMBL/GenBank/DDBJ databases">
        <title>The cable genome- insights into the physiology and evolution of filamentous bacteria capable of sulfide oxidation via long distance electron transfer.</title>
        <authorList>
            <person name="Schreiber L."/>
            <person name="Bjerg J.T."/>
            <person name="Boggild A."/>
            <person name="Van De Vossenberg J."/>
            <person name="Meysman F."/>
            <person name="Nielsen L.P."/>
            <person name="Schramm A."/>
            <person name="Kjeldsen K.U."/>
        </authorList>
    </citation>
    <scope>NUCLEOTIDE SEQUENCE [LARGE SCALE GENOMIC DNA]</scope>
    <source>
        <strain evidence="10">A1</strain>
    </source>
</reference>
<dbReference type="EMBL" id="MTKP01000047">
    <property type="protein sequence ID" value="RWX49465.1"/>
    <property type="molecule type" value="Genomic_DNA"/>
</dbReference>
<proteinExistence type="inferred from homology"/>
<evidence type="ECO:0000256" key="6">
    <source>
        <dbReference type="ARBA" id="ARBA00023274"/>
    </source>
</evidence>
<keyword evidence="3 8" id="KW-0699">rRNA-binding</keyword>
<evidence type="ECO:0000256" key="8">
    <source>
        <dbReference type="HAMAP-Rule" id="MF_00500"/>
    </source>
</evidence>
<comment type="function">
    <text evidence="1 8">Binds directly to 16S ribosomal RNA.</text>
</comment>
<comment type="caution">
    <text evidence="10">The sequence shown here is derived from an EMBL/GenBank/DDBJ whole genome shotgun (WGS) entry which is preliminary data.</text>
</comment>
<evidence type="ECO:0000256" key="1">
    <source>
        <dbReference type="ARBA" id="ARBA00003134"/>
    </source>
</evidence>
<dbReference type="SUPFAM" id="SSF46992">
    <property type="entry name" value="Ribosomal protein S20"/>
    <property type="match status" value="1"/>
</dbReference>